<sequence>MEMEENQTTQAHKRLRVAGRARANNNEDEEETDGVAVSLGDRIRAWQGNGAHTSSRIFRVSRASGGKDRHSKVLTAKGLRDRRVRLSVSTAIQFYDLQDRLGCDQPSKAIEWLIKAAADSITELPSLDASSFLTPASVPGPPPLPPKGDDPPVDQPHQQNQPSKSACSTTSETSKGSVLSLSRSENRVKDDDNDNNNNNNESDAFDTINGGSHHQHQHQHHPNSHSSSFTELLTGTTAATAAAAGGPNFFFHRPMRSDFFGPTKGSSAAAAGFLAHAQFGNGGSTVSLPSAVVPLQLSNGSGGGNHQQQHNHHHHHHQAEMQQFPFLPDHLIPVDGLNFSISSSSSSGFNRGTLQSNSAIEAAQLPPHNHHHQQQHQQHQLHQLHHQRFQRLSSPIVDGPTNNLPFFFATTATAAPGPATETQLVGFDGRGLQLYYDDGGCRNSDLKGKGKG</sequence>
<dbReference type="Pfam" id="PF03634">
    <property type="entry name" value="TCP"/>
    <property type="match status" value="1"/>
</dbReference>
<dbReference type="GO" id="GO:0003700">
    <property type="term" value="F:DNA-binding transcription factor activity"/>
    <property type="evidence" value="ECO:0007669"/>
    <property type="project" value="InterPro"/>
</dbReference>
<comment type="caution">
    <text evidence="8">The sequence shown here is derived from an EMBL/GenBank/DDBJ whole genome shotgun (WGS) entry which is preliminary data.</text>
</comment>
<proteinExistence type="predicted"/>
<evidence type="ECO:0000313" key="8">
    <source>
        <dbReference type="EMBL" id="KAK1278751.1"/>
    </source>
</evidence>
<dbReference type="GO" id="GO:2000032">
    <property type="term" value="P:regulation of secondary shoot formation"/>
    <property type="evidence" value="ECO:0007669"/>
    <property type="project" value="TreeGrafter"/>
</dbReference>
<evidence type="ECO:0000256" key="6">
    <source>
        <dbReference type="SAM" id="MobiDB-lite"/>
    </source>
</evidence>
<accession>A0AAV9BR29</accession>
<evidence type="ECO:0000256" key="3">
    <source>
        <dbReference type="ARBA" id="ARBA00023125"/>
    </source>
</evidence>
<dbReference type="PANTHER" id="PTHR31072">
    <property type="entry name" value="TRANSCRIPTION FACTOR TCP4-RELATED"/>
    <property type="match status" value="1"/>
</dbReference>
<dbReference type="EMBL" id="JAUJYN010000002">
    <property type="protein sequence ID" value="KAK1278751.1"/>
    <property type="molecule type" value="Genomic_DNA"/>
</dbReference>
<keyword evidence="3" id="KW-0238">DNA-binding</keyword>
<keyword evidence="4" id="KW-0804">Transcription</keyword>
<dbReference type="PROSITE" id="PS51369">
    <property type="entry name" value="TCP"/>
    <property type="match status" value="1"/>
</dbReference>
<keyword evidence="5" id="KW-0539">Nucleus</keyword>
<keyword evidence="9" id="KW-1185">Reference proteome</keyword>
<feature type="compositionally biased region" description="Polar residues" evidence="6">
    <location>
        <begin position="1"/>
        <end position="10"/>
    </location>
</feature>
<reference evidence="8" key="2">
    <citation type="submission" date="2023-06" db="EMBL/GenBank/DDBJ databases">
        <authorList>
            <person name="Ma L."/>
            <person name="Liu K.-W."/>
            <person name="Li Z."/>
            <person name="Hsiao Y.-Y."/>
            <person name="Qi Y."/>
            <person name="Fu T."/>
            <person name="Tang G."/>
            <person name="Zhang D."/>
            <person name="Sun W.-H."/>
            <person name="Liu D.-K."/>
            <person name="Li Y."/>
            <person name="Chen G.-Z."/>
            <person name="Liu X.-D."/>
            <person name="Liao X.-Y."/>
            <person name="Jiang Y.-T."/>
            <person name="Yu X."/>
            <person name="Hao Y."/>
            <person name="Huang J."/>
            <person name="Zhao X.-W."/>
            <person name="Ke S."/>
            <person name="Chen Y.-Y."/>
            <person name="Wu W.-L."/>
            <person name="Hsu J.-L."/>
            <person name="Lin Y.-F."/>
            <person name="Huang M.-D."/>
            <person name="Li C.-Y."/>
            <person name="Huang L."/>
            <person name="Wang Z.-W."/>
            <person name="Zhao X."/>
            <person name="Zhong W.-Y."/>
            <person name="Peng D.-H."/>
            <person name="Ahmad S."/>
            <person name="Lan S."/>
            <person name="Zhang J.-S."/>
            <person name="Tsai W.-C."/>
            <person name="Van De Peer Y."/>
            <person name="Liu Z.-J."/>
        </authorList>
    </citation>
    <scope>NUCLEOTIDE SEQUENCE</scope>
    <source>
        <strain evidence="8">SCP</strain>
        <tissue evidence="8">Leaves</tissue>
    </source>
</reference>
<feature type="domain" description="TCP" evidence="7">
    <location>
        <begin position="66"/>
        <end position="124"/>
    </location>
</feature>
<reference evidence="8" key="1">
    <citation type="journal article" date="2023" name="Nat. Commun.">
        <title>Diploid and tetraploid genomes of Acorus and the evolution of monocots.</title>
        <authorList>
            <person name="Ma L."/>
            <person name="Liu K.W."/>
            <person name="Li Z."/>
            <person name="Hsiao Y.Y."/>
            <person name="Qi Y."/>
            <person name="Fu T."/>
            <person name="Tang G.D."/>
            <person name="Zhang D."/>
            <person name="Sun W.H."/>
            <person name="Liu D.K."/>
            <person name="Li Y."/>
            <person name="Chen G.Z."/>
            <person name="Liu X.D."/>
            <person name="Liao X.Y."/>
            <person name="Jiang Y.T."/>
            <person name="Yu X."/>
            <person name="Hao Y."/>
            <person name="Huang J."/>
            <person name="Zhao X.W."/>
            <person name="Ke S."/>
            <person name="Chen Y.Y."/>
            <person name="Wu W.L."/>
            <person name="Hsu J.L."/>
            <person name="Lin Y.F."/>
            <person name="Huang M.D."/>
            <person name="Li C.Y."/>
            <person name="Huang L."/>
            <person name="Wang Z.W."/>
            <person name="Zhao X."/>
            <person name="Zhong W.Y."/>
            <person name="Peng D.H."/>
            <person name="Ahmad S."/>
            <person name="Lan S."/>
            <person name="Zhang J.S."/>
            <person name="Tsai W.C."/>
            <person name="Van de Peer Y."/>
            <person name="Liu Z.J."/>
        </authorList>
    </citation>
    <scope>NUCLEOTIDE SEQUENCE</scope>
    <source>
        <strain evidence="8">SCP</strain>
    </source>
</reference>
<evidence type="ECO:0000313" key="9">
    <source>
        <dbReference type="Proteomes" id="UP001179952"/>
    </source>
</evidence>
<gene>
    <name evidence="8" type="ORF">QJS04_geneDACA014786</name>
</gene>
<feature type="region of interest" description="Disordered" evidence="6">
    <location>
        <begin position="1"/>
        <end position="35"/>
    </location>
</feature>
<protein>
    <submittedName>
        <fullName evidence="8">Transcription factor TCP2</fullName>
    </submittedName>
</protein>
<name>A0AAV9BR29_ACOGR</name>
<evidence type="ECO:0000256" key="2">
    <source>
        <dbReference type="ARBA" id="ARBA00023015"/>
    </source>
</evidence>
<feature type="compositionally biased region" description="Polar residues" evidence="6">
    <location>
        <begin position="156"/>
        <end position="183"/>
    </location>
</feature>
<evidence type="ECO:0000256" key="1">
    <source>
        <dbReference type="ARBA" id="ARBA00004123"/>
    </source>
</evidence>
<dbReference type="InterPro" id="IPR017887">
    <property type="entry name" value="TF_TCP_subgr"/>
</dbReference>
<feature type="region of interest" description="Disordered" evidence="6">
    <location>
        <begin position="299"/>
        <end position="320"/>
    </location>
</feature>
<dbReference type="InterPro" id="IPR005333">
    <property type="entry name" value="Transcription_factor_TCP"/>
</dbReference>
<evidence type="ECO:0000259" key="7">
    <source>
        <dbReference type="PROSITE" id="PS51369"/>
    </source>
</evidence>
<comment type="subcellular location">
    <subcellularLocation>
        <location evidence="1">Nucleus</location>
    </subcellularLocation>
</comment>
<evidence type="ECO:0000256" key="4">
    <source>
        <dbReference type="ARBA" id="ARBA00023163"/>
    </source>
</evidence>
<organism evidence="8 9">
    <name type="scientific">Acorus gramineus</name>
    <name type="common">Dwarf sweet flag</name>
    <dbReference type="NCBI Taxonomy" id="55184"/>
    <lineage>
        <taxon>Eukaryota</taxon>
        <taxon>Viridiplantae</taxon>
        <taxon>Streptophyta</taxon>
        <taxon>Embryophyta</taxon>
        <taxon>Tracheophyta</taxon>
        <taxon>Spermatophyta</taxon>
        <taxon>Magnoliopsida</taxon>
        <taxon>Liliopsida</taxon>
        <taxon>Acoraceae</taxon>
        <taxon>Acorus</taxon>
    </lineage>
</organism>
<dbReference type="GO" id="GO:0043565">
    <property type="term" value="F:sequence-specific DNA binding"/>
    <property type="evidence" value="ECO:0007669"/>
    <property type="project" value="TreeGrafter"/>
</dbReference>
<dbReference type="AlphaFoldDB" id="A0AAV9BR29"/>
<keyword evidence="2" id="KW-0805">Transcription regulation</keyword>
<evidence type="ECO:0000256" key="5">
    <source>
        <dbReference type="ARBA" id="ARBA00023242"/>
    </source>
</evidence>
<feature type="compositionally biased region" description="Basic residues" evidence="6">
    <location>
        <begin position="213"/>
        <end position="223"/>
    </location>
</feature>
<feature type="region of interest" description="Disordered" evidence="6">
    <location>
        <begin position="132"/>
        <end position="229"/>
    </location>
</feature>
<dbReference type="Proteomes" id="UP001179952">
    <property type="component" value="Unassembled WGS sequence"/>
</dbReference>
<dbReference type="PANTHER" id="PTHR31072:SF93">
    <property type="entry name" value="TRANSCRIPTION FACTOR TCP24"/>
    <property type="match status" value="1"/>
</dbReference>
<dbReference type="GO" id="GO:0005634">
    <property type="term" value="C:nucleus"/>
    <property type="evidence" value="ECO:0007669"/>
    <property type="project" value="UniProtKB-SubCell"/>
</dbReference>